<organism evidence="1 2">
    <name type="scientific">Xenorhabdus anantnagensis</name>
    <dbReference type="NCBI Taxonomy" id="3025875"/>
    <lineage>
        <taxon>Bacteria</taxon>
        <taxon>Pseudomonadati</taxon>
        <taxon>Pseudomonadota</taxon>
        <taxon>Gammaproteobacteria</taxon>
        <taxon>Enterobacterales</taxon>
        <taxon>Morganellaceae</taxon>
        <taxon>Xenorhabdus</taxon>
    </lineage>
</organism>
<dbReference type="Proteomes" id="UP001220225">
    <property type="component" value="Unassembled WGS sequence"/>
</dbReference>
<evidence type="ECO:0000313" key="1">
    <source>
        <dbReference type="EMBL" id="MDC9597583.1"/>
    </source>
</evidence>
<name>A0ABT5LT36_9GAMM</name>
<accession>A0ABT5LT36</accession>
<gene>
    <name evidence="1" type="ORF">PSI14_12150</name>
</gene>
<proteinExistence type="predicted"/>
<reference evidence="1 2" key="1">
    <citation type="submission" date="2023-02" db="EMBL/GenBank/DDBJ databases">
        <title>Entomopathogenic bacteria.</title>
        <authorList>
            <person name="Machado R.A."/>
        </authorList>
    </citation>
    <scope>NUCLEOTIDE SEQUENCE [LARGE SCALE GENOMIC DNA]</scope>
    <source>
        <strain evidence="1 2">XENO-2</strain>
    </source>
</reference>
<evidence type="ECO:0000313" key="2">
    <source>
        <dbReference type="Proteomes" id="UP001220225"/>
    </source>
</evidence>
<comment type="caution">
    <text evidence="1">The sequence shown here is derived from an EMBL/GenBank/DDBJ whole genome shotgun (WGS) entry which is preliminary data.</text>
</comment>
<keyword evidence="2" id="KW-1185">Reference proteome</keyword>
<dbReference type="RefSeq" id="WP_273576140.1">
    <property type="nucleotide sequence ID" value="NZ_JAQRFN010000014.1"/>
</dbReference>
<protein>
    <recommendedName>
        <fullName evidence="3">Inverse autotransporter beta-barrel domain-containing protein</fullName>
    </recommendedName>
</protein>
<sequence>MSLSMKFSLPNNTDLIIGQHLLFTVTLISDEIIKPNSTILFTKNININVPSDPVPVKPLSDGNKKIATATVELVVSDSISEYSSISFNVEESISGFQTRSLKYTARTIDPQSLKLSVNPKILDMPTSSNDPPKGTIFSKVETIIQDKNGKPLSSVPVFITSSIQSSLEEVHIFYADDKKARINTQHIGNNEGVFIISDKYGNLVFYIYPQESLSLVINLFSLIPNSTQAISAQSPIFVIYDKYTNQNSPLQRPEIMNFWTGNLSSNGSQNFYVSIMNYDNAIPDDNVLFFVNGNYIDYFFTIENPKKELGSYFIKLPYYIFNYYEKSELSYIIVNKKGDALVSEPLILTYMGGAIYQPSQNVEREYDPCIVYTSLGVNPDNIIPNNNDIDYDAIKYYEGNNSTQNTGLFVEILGGDKSKGKIPLNSHVKLNIYISGGNKGFIKSFTGRMPAIINSKTQLASLMIHIPYEEIVNIQPYYDNSSGTIYFDYEFSINETVSYGKIWFGSIDTSES</sequence>
<evidence type="ECO:0008006" key="3">
    <source>
        <dbReference type="Google" id="ProtNLM"/>
    </source>
</evidence>
<dbReference type="EMBL" id="JAQRFN010000014">
    <property type="protein sequence ID" value="MDC9597583.1"/>
    <property type="molecule type" value="Genomic_DNA"/>
</dbReference>